<proteinExistence type="predicted"/>
<dbReference type="EMBL" id="HACG01033857">
    <property type="protein sequence ID" value="CEK80722.1"/>
    <property type="molecule type" value="Transcribed_RNA"/>
</dbReference>
<gene>
    <name evidence="1" type="primary">ORF122372</name>
</gene>
<protein>
    <submittedName>
        <fullName evidence="1">Uncharacterized protein</fullName>
    </submittedName>
</protein>
<organism evidence="1">
    <name type="scientific">Arion vulgaris</name>
    <dbReference type="NCBI Taxonomy" id="1028688"/>
    <lineage>
        <taxon>Eukaryota</taxon>
        <taxon>Metazoa</taxon>
        <taxon>Spiralia</taxon>
        <taxon>Lophotrochozoa</taxon>
        <taxon>Mollusca</taxon>
        <taxon>Gastropoda</taxon>
        <taxon>Heterobranchia</taxon>
        <taxon>Euthyneura</taxon>
        <taxon>Panpulmonata</taxon>
        <taxon>Eupulmonata</taxon>
        <taxon>Stylommatophora</taxon>
        <taxon>Helicina</taxon>
        <taxon>Arionoidea</taxon>
        <taxon>Arionidae</taxon>
        <taxon>Arion</taxon>
    </lineage>
</organism>
<name>A0A0B7AJE6_9EUPU</name>
<dbReference type="AlphaFoldDB" id="A0A0B7AJE6"/>
<sequence>MTATLKYLTSLDLMSGGYCQHPVPTVLPAHSYGYMTYRKPSQRSLVFKKKSVSAVSLGPSKNKSFTPIMYIGNAASLTFSSTKFSVSECLSVQDWICVRDNLIAK</sequence>
<reference evidence="1" key="1">
    <citation type="submission" date="2014-12" db="EMBL/GenBank/DDBJ databases">
        <title>Insight into the proteome of Arion vulgaris.</title>
        <authorList>
            <person name="Aradska J."/>
            <person name="Bulat T."/>
            <person name="Smidak R."/>
            <person name="Sarate P."/>
            <person name="Gangsoo J."/>
            <person name="Sialana F."/>
            <person name="Bilban M."/>
            <person name="Lubec G."/>
        </authorList>
    </citation>
    <scope>NUCLEOTIDE SEQUENCE</scope>
    <source>
        <tissue evidence="1">Skin</tissue>
    </source>
</reference>
<accession>A0A0B7AJE6</accession>
<evidence type="ECO:0000313" key="1">
    <source>
        <dbReference type="EMBL" id="CEK80722.1"/>
    </source>
</evidence>